<feature type="compositionally biased region" description="Polar residues" evidence="1">
    <location>
        <begin position="93"/>
        <end position="107"/>
    </location>
</feature>
<feature type="compositionally biased region" description="Polar residues" evidence="1">
    <location>
        <begin position="72"/>
        <end position="85"/>
    </location>
</feature>
<name>A0A9P6PRT9_9FUNG</name>
<feature type="compositionally biased region" description="Low complexity" evidence="1">
    <location>
        <begin position="9"/>
        <end position="24"/>
    </location>
</feature>
<feature type="region of interest" description="Disordered" evidence="1">
    <location>
        <begin position="176"/>
        <end position="195"/>
    </location>
</feature>
<evidence type="ECO:0000313" key="3">
    <source>
        <dbReference type="Proteomes" id="UP000807716"/>
    </source>
</evidence>
<feature type="compositionally biased region" description="Acidic residues" evidence="1">
    <location>
        <begin position="466"/>
        <end position="478"/>
    </location>
</feature>
<feature type="compositionally biased region" description="Acidic residues" evidence="1">
    <location>
        <begin position="447"/>
        <end position="456"/>
    </location>
</feature>
<feature type="region of interest" description="Disordered" evidence="1">
    <location>
        <begin position="59"/>
        <end position="162"/>
    </location>
</feature>
<feature type="compositionally biased region" description="Low complexity" evidence="1">
    <location>
        <begin position="176"/>
        <end position="192"/>
    </location>
</feature>
<feature type="compositionally biased region" description="Polar residues" evidence="1">
    <location>
        <begin position="138"/>
        <end position="151"/>
    </location>
</feature>
<feature type="region of interest" description="Disordered" evidence="1">
    <location>
        <begin position="291"/>
        <end position="319"/>
    </location>
</feature>
<reference evidence="2" key="1">
    <citation type="journal article" date="2020" name="Fungal Divers.">
        <title>Resolving the Mortierellaceae phylogeny through synthesis of multi-gene phylogenetics and phylogenomics.</title>
        <authorList>
            <person name="Vandepol N."/>
            <person name="Liber J."/>
            <person name="Desiro A."/>
            <person name="Na H."/>
            <person name="Kennedy M."/>
            <person name="Barry K."/>
            <person name="Grigoriev I.V."/>
            <person name="Miller A.N."/>
            <person name="O'Donnell K."/>
            <person name="Stajich J.E."/>
            <person name="Bonito G."/>
        </authorList>
    </citation>
    <scope>NUCLEOTIDE SEQUENCE</scope>
    <source>
        <strain evidence="2">BC1065</strain>
    </source>
</reference>
<dbReference type="OrthoDB" id="3176531at2759"/>
<feature type="compositionally biased region" description="Basic and acidic residues" evidence="1">
    <location>
        <begin position="293"/>
        <end position="303"/>
    </location>
</feature>
<feature type="region of interest" description="Disordered" evidence="1">
    <location>
        <begin position="1"/>
        <end position="28"/>
    </location>
</feature>
<accession>A0A9P6PRT9</accession>
<feature type="compositionally biased region" description="Low complexity" evidence="1">
    <location>
        <begin position="308"/>
        <end position="319"/>
    </location>
</feature>
<evidence type="ECO:0000313" key="2">
    <source>
        <dbReference type="EMBL" id="KAG0252710.1"/>
    </source>
</evidence>
<sequence length="775" mass="86861">MPGKMAILRSPSSAGSPSPRGTTPAGPRPIYKTAVMALVATTALLLFVNTSQLEFTRERDRVQDQHVQQHQSAPSRVSSPTSLTPVYSPPAHQGNTLEQDQDNASNAEDNDEKWRFDDDNKPAADHDDEKVTEKHDPTQQPSHTPTVGSQGQDDHPATSVGVLPAGCPTLFLRTSPTPSSFASSSSTSGPSTLDASQVTCDAIPSLRKDFSLSLCRSNTDCGRGFIQVVHHVSASTVPPYKVSDNAEHDRYFHEVAGPEDFYFLFEGNQRLALSTKRYHKGAIPVTAAVSTEDGIKKTKRQDQDQEQEQPQQQQQQQPVDQPLVYRADFQMTLPGPIKLSAWLTYENFRAIRENRPGVWPQWTHEVLVTPKTEIGTICADCETEAFVELLSEHRQKEFEVCDRMAPVRGAYWREDLAAMMYRADQDPYNAGPGVGAEELPFTQDVPGEGEEEEEESKGDGSNGSEEGGEEEEGEEGLEEPVKQYRHLTKGWRFVPQGCTMTKTERQTIPPSSQEPITAGCDSIETKKGGSLGGTATLRDGTVLQPVRNILFTGDSQVRTTYNMILGHHRPYDLARMKYPMHTEYISITGENSHVVMLEYKADQFLADLLNRTDESLDRYDTVYLNLGQWPASGPIAGGQWSTEMLMRRWQEVVDRLTRWRASRSSKGLGESRVIWAGENAFPMRTDHQIRTKVDWRTNARLGFWDDLVEENLRRPGSWFRRLNAWALTFPMIDEVLDRAHFQETDAIDAIRLEALFKLDLCSSVVPDMPYDEPDV</sequence>
<dbReference type="EMBL" id="JAAAJB010000638">
    <property type="protein sequence ID" value="KAG0252710.1"/>
    <property type="molecule type" value="Genomic_DNA"/>
</dbReference>
<organism evidence="2 3">
    <name type="scientific">Actinomortierella ambigua</name>
    <dbReference type="NCBI Taxonomy" id="1343610"/>
    <lineage>
        <taxon>Eukaryota</taxon>
        <taxon>Fungi</taxon>
        <taxon>Fungi incertae sedis</taxon>
        <taxon>Mucoromycota</taxon>
        <taxon>Mortierellomycotina</taxon>
        <taxon>Mortierellomycetes</taxon>
        <taxon>Mortierellales</taxon>
        <taxon>Mortierellaceae</taxon>
        <taxon>Actinomortierella</taxon>
    </lineage>
</organism>
<keyword evidence="3" id="KW-1185">Reference proteome</keyword>
<protein>
    <submittedName>
        <fullName evidence="2">Uncharacterized protein</fullName>
    </submittedName>
</protein>
<feature type="region of interest" description="Disordered" evidence="1">
    <location>
        <begin position="429"/>
        <end position="480"/>
    </location>
</feature>
<evidence type="ECO:0000256" key="1">
    <source>
        <dbReference type="SAM" id="MobiDB-lite"/>
    </source>
</evidence>
<feature type="compositionally biased region" description="Basic and acidic residues" evidence="1">
    <location>
        <begin position="112"/>
        <end position="137"/>
    </location>
</feature>
<dbReference type="Proteomes" id="UP000807716">
    <property type="component" value="Unassembled WGS sequence"/>
</dbReference>
<gene>
    <name evidence="2" type="ORF">DFQ27_007893</name>
</gene>
<proteinExistence type="predicted"/>
<comment type="caution">
    <text evidence="2">The sequence shown here is derived from an EMBL/GenBank/DDBJ whole genome shotgun (WGS) entry which is preliminary data.</text>
</comment>
<dbReference type="AlphaFoldDB" id="A0A9P6PRT9"/>